<dbReference type="GO" id="GO:0005783">
    <property type="term" value="C:endoplasmic reticulum"/>
    <property type="evidence" value="ECO:0007669"/>
    <property type="project" value="TreeGrafter"/>
</dbReference>
<keyword evidence="5" id="KW-1185">Reference proteome</keyword>
<evidence type="ECO:0000256" key="1">
    <source>
        <dbReference type="ARBA" id="ARBA00011045"/>
    </source>
</evidence>
<gene>
    <name evidence="4" type="ORF">THASP1DRAFT_30488</name>
</gene>
<dbReference type="PANTHER" id="PTHR19316">
    <property type="entry name" value="PROTEIN FOLDING REGULATOR"/>
    <property type="match status" value="1"/>
</dbReference>
<dbReference type="Pfam" id="PF02985">
    <property type="entry name" value="HEAT"/>
    <property type="match status" value="1"/>
</dbReference>
<proteinExistence type="inferred from homology"/>
<evidence type="ECO:0000313" key="4">
    <source>
        <dbReference type="EMBL" id="RKP07692.1"/>
    </source>
</evidence>
<protein>
    <submittedName>
        <fullName evidence="4">Armadillo-type protein</fullName>
    </submittedName>
</protein>
<accession>A0A4P9XP98</accession>
<dbReference type="PANTHER" id="PTHR19316:SF18">
    <property type="entry name" value="HSP70-BINDING PROTEIN 1"/>
    <property type="match status" value="1"/>
</dbReference>
<comment type="similarity">
    <text evidence="1">Belongs to the FES1 family.</text>
</comment>
<keyword evidence="2" id="KW-0677">Repeat</keyword>
<organism evidence="4 5">
    <name type="scientific">Thamnocephalis sphaerospora</name>
    <dbReference type="NCBI Taxonomy" id="78915"/>
    <lineage>
        <taxon>Eukaryota</taxon>
        <taxon>Fungi</taxon>
        <taxon>Fungi incertae sedis</taxon>
        <taxon>Zoopagomycota</taxon>
        <taxon>Zoopagomycotina</taxon>
        <taxon>Zoopagomycetes</taxon>
        <taxon>Zoopagales</taxon>
        <taxon>Sigmoideomycetaceae</taxon>
        <taxon>Thamnocephalis</taxon>
    </lineage>
</organism>
<dbReference type="InterPro" id="IPR050693">
    <property type="entry name" value="Hsp70_NEF-Inhibitors"/>
</dbReference>
<evidence type="ECO:0000313" key="5">
    <source>
        <dbReference type="Proteomes" id="UP000271241"/>
    </source>
</evidence>
<feature type="domain" description="Nucleotide exchange factor Fes1" evidence="3">
    <location>
        <begin position="1"/>
        <end position="86"/>
    </location>
</feature>
<dbReference type="STRING" id="78915.A0A4P9XP98"/>
<dbReference type="InterPro" id="IPR016024">
    <property type="entry name" value="ARM-type_fold"/>
</dbReference>
<dbReference type="EMBL" id="KZ992684">
    <property type="protein sequence ID" value="RKP07692.1"/>
    <property type="molecule type" value="Genomic_DNA"/>
</dbReference>
<dbReference type="Gene3D" id="1.25.10.10">
    <property type="entry name" value="Leucine-rich Repeat Variant"/>
    <property type="match status" value="1"/>
</dbReference>
<dbReference type="Pfam" id="PF08609">
    <property type="entry name" value="Fes1"/>
    <property type="match status" value="1"/>
</dbReference>
<sequence>MEKLLKWAILNSATAGEDTTKPSAPQRTLKDLDPGIIDVILGKDDAAVMREIMEKLEDPDVDVEQKEVLFEDLEMLVGHIDNAQNLVPLKMWPRVLAFLDAPEPEVRLGGAWIAGTSVQNNPKAKLAFIQEDGLPRVLDRLQQDEDADVRAKALYCLSSLLQNAPPVVELFATKGGYDALLCVLQQDTVGLQRKTLFLLHQLAIQCPEEHLPEVRRRPFISEIVRLVDSKQDDEDLVEKALRALAEIHVPQPATTAADTADSQLTDALAKLRNIYPSLRSRYESEGALSADEWDRVAMLTV</sequence>
<dbReference type="AlphaFoldDB" id="A0A4P9XP98"/>
<dbReference type="InterPro" id="IPR011989">
    <property type="entry name" value="ARM-like"/>
</dbReference>
<name>A0A4P9XP98_9FUNG</name>
<evidence type="ECO:0000256" key="2">
    <source>
        <dbReference type="ARBA" id="ARBA00022737"/>
    </source>
</evidence>
<dbReference type="OrthoDB" id="10250458at2759"/>
<dbReference type="Proteomes" id="UP000271241">
    <property type="component" value="Unassembled WGS sequence"/>
</dbReference>
<dbReference type="GO" id="GO:0000774">
    <property type="term" value="F:adenyl-nucleotide exchange factor activity"/>
    <property type="evidence" value="ECO:0007669"/>
    <property type="project" value="TreeGrafter"/>
</dbReference>
<reference evidence="5" key="1">
    <citation type="journal article" date="2018" name="Nat. Microbiol.">
        <title>Leveraging single-cell genomics to expand the fungal tree of life.</title>
        <authorList>
            <person name="Ahrendt S.R."/>
            <person name="Quandt C.A."/>
            <person name="Ciobanu D."/>
            <person name="Clum A."/>
            <person name="Salamov A."/>
            <person name="Andreopoulos B."/>
            <person name="Cheng J.F."/>
            <person name="Woyke T."/>
            <person name="Pelin A."/>
            <person name="Henrissat B."/>
            <person name="Reynolds N.K."/>
            <person name="Benny G.L."/>
            <person name="Smith M.E."/>
            <person name="James T.Y."/>
            <person name="Grigoriev I.V."/>
        </authorList>
    </citation>
    <scope>NUCLEOTIDE SEQUENCE [LARGE SCALE GENOMIC DNA]</scope>
    <source>
        <strain evidence="5">RSA 1356</strain>
    </source>
</reference>
<dbReference type="InterPro" id="IPR000357">
    <property type="entry name" value="HEAT"/>
</dbReference>
<evidence type="ECO:0000259" key="3">
    <source>
        <dbReference type="Pfam" id="PF08609"/>
    </source>
</evidence>
<dbReference type="SUPFAM" id="SSF48371">
    <property type="entry name" value="ARM repeat"/>
    <property type="match status" value="1"/>
</dbReference>
<dbReference type="InterPro" id="IPR013918">
    <property type="entry name" value="Nucleotide_exch_fac_Fes1"/>
</dbReference>